<keyword evidence="3" id="KW-1185">Reference proteome</keyword>
<accession>A0AAE2CLI3</accession>
<dbReference type="Pfam" id="PF13966">
    <property type="entry name" value="zf-RVT"/>
    <property type="match status" value="1"/>
</dbReference>
<reference evidence="2" key="2">
    <citation type="journal article" date="2024" name="Plant">
        <title>Genomic evolution and insights into agronomic trait innovations of Sesamum species.</title>
        <authorList>
            <person name="Miao H."/>
            <person name="Wang L."/>
            <person name="Qu L."/>
            <person name="Liu H."/>
            <person name="Sun Y."/>
            <person name="Le M."/>
            <person name="Wang Q."/>
            <person name="Wei S."/>
            <person name="Zheng Y."/>
            <person name="Lin W."/>
            <person name="Duan Y."/>
            <person name="Cao H."/>
            <person name="Xiong S."/>
            <person name="Wang X."/>
            <person name="Wei L."/>
            <person name="Li C."/>
            <person name="Ma Q."/>
            <person name="Ju M."/>
            <person name="Zhao R."/>
            <person name="Li G."/>
            <person name="Mu C."/>
            <person name="Tian Q."/>
            <person name="Mei H."/>
            <person name="Zhang T."/>
            <person name="Gao T."/>
            <person name="Zhang H."/>
        </authorList>
    </citation>
    <scope>NUCLEOTIDE SEQUENCE</scope>
    <source>
        <strain evidence="2">3651</strain>
    </source>
</reference>
<evidence type="ECO:0000259" key="1">
    <source>
        <dbReference type="Pfam" id="PF13966"/>
    </source>
</evidence>
<evidence type="ECO:0000313" key="3">
    <source>
        <dbReference type="Proteomes" id="UP001293254"/>
    </source>
</evidence>
<dbReference type="AlphaFoldDB" id="A0AAE2CLI3"/>
<reference evidence="2" key="1">
    <citation type="submission" date="2020-06" db="EMBL/GenBank/DDBJ databases">
        <authorList>
            <person name="Li T."/>
            <person name="Hu X."/>
            <person name="Zhang T."/>
            <person name="Song X."/>
            <person name="Zhang H."/>
            <person name="Dai N."/>
            <person name="Sheng W."/>
            <person name="Hou X."/>
            <person name="Wei L."/>
        </authorList>
    </citation>
    <scope>NUCLEOTIDE SEQUENCE</scope>
    <source>
        <strain evidence="2">3651</strain>
        <tissue evidence="2">Leaf</tissue>
    </source>
</reference>
<dbReference type="EMBL" id="JACGWO010000005">
    <property type="protein sequence ID" value="KAK4426606.1"/>
    <property type="molecule type" value="Genomic_DNA"/>
</dbReference>
<gene>
    <name evidence="2" type="ORF">Salat_1429300</name>
</gene>
<protein>
    <recommendedName>
        <fullName evidence="1">Reverse transcriptase zinc-binding domain-containing protein</fullName>
    </recommendedName>
</protein>
<dbReference type="Proteomes" id="UP001293254">
    <property type="component" value="Unassembled WGS sequence"/>
</dbReference>
<comment type="caution">
    <text evidence="2">The sequence shown here is derived from an EMBL/GenBank/DDBJ whole genome shotgun (WGS) entry which is preliminary data.</text>
</comment>
<dbReference type="InterPro" id="IPR026960">
    <property type="entry name" value="RVT-Znf"/>
</dbReference>
<organism evidence="2 3">
    <name type="scientific">Sesamum alatum</name>
    <dbReference type="NCBI Taxonomy" id="300844"/>
    <lineage>
        <taxon>Eukaryota</taxon>
        <taxon>Viridiplantae</taxon>
        <taxon>Streptophyta</taxon>
        <taxon>Embryophyta</taxon>
        <taxon>Tracheophyta</taxon>
        <taxon>Spermatophyta</taxon>
        <taxon>Magnoliopsida</taxon>
        <taxon>eudicotyledons</taxon>
        <taxon>Gunneridae</taxon>
        <taxon>Pentapetalae</taxon>
        <taxon>asterids</taxon>
        <taxon>lamiids</taxon>
        <taxon>Lamiales</taxon>
        <taxon>Pedaliaceae</taxon>
        <taxon>Sesamum</taxon>
    </lineage>
</organism>
<proteinExistence type="predicted"/>
<feature type="domain" description="Reverse transcriptase zinc-binding" evidence="1">
    <location>
        <begin position="43"/>
        <end position="108"/>
    </location>
</feature>
<sequence>MVWRPNLNGAFFVRSAYEVGLRVATRPIPTSSRSFTVLAEGCEQFWRWLWTAFVPPRVRVQVWRLCYEAVPIMINLSRKHAGFETKCVLCEAEVETTKHVLLECPFARMYSNVSDEKVQLVFSCYVGHYGGIGIEGGW</sequence>
<evidence type="ECO:0000313" key="2">
    <source>
        <dbReference type="EMBL" id="KAK4426606.1"/>
    </source>
</evidence>
<name>A0AAE2CLI3_9LAMI</name>